<evidence type="ECO:0000256" key="1">
    <source>
        <dbReference type="ARBA" id="ARBA00004141"/>
    </source>
</evidence>
<feature type="transmembrane region" description="Helical" evidence="7">
    <location>
        <begin position="248"/>
        <end position="268"/>
    </location>
</feature>
<gene>
    <name evidence="8" type="ORF">G4L39_03835</name>
</gene>
<dbReference type="AlphaFoldDB" id="A0A6M1RZH0"/>
<evidence type="ECO:0000313" key="9">
    <source>
        <dbReference type="Proteomes" id="UP000477311"/>
    </source>
</evidence>
<dbReference type="Pfam" id="PF01566">
    <property type="entry name" value="Nramp"/>
    <property type="match status" value="1"/>
</dbReference>
<sequence length="524" mass="55633">MSEKKDAPAGLPLSGQVNRAALAREEAELRALEQLPWPRRALGYLKRTGPGLLQSAMTLGAGSAVASVVAGASFGYDLLWVQPVAMLLGVCMLAALGHVVLTTGERPYRLVSRELHPALAFLWALATVVASVIWHFPQYGLAAGAARDLAELAGLTVYAVGEDGVRRLTGTGYAVSFGIGFVLLGVSLATVWSYGRRGAGIRIYEWFLRGVILVVVLSFATVVVWTGVDWVALLRGFFGFTLPRSAEGIQTVLGAIGAAVGINMTFLYGYSLLAKGWGPVHRPLSRWDLVMSMLVPFVVVTSLIILAMANTVYDPARAGVVRTDLRPVDAAQALVPVMGAHVGRVVFDLGFIAMTCGAISAHMVVCGFTVCEMFGLEYTERRYRMFTLVPVVGLLGVVTSTPLWLPVVASALAFTMLPIAYGTFVVLYNRRSCGGAGFAATPGRLLFNLVLVVALAMSVVGAGIQLKTRVLDRLPALLGRSTAMLRVAPGALLGTAGRSGLWACGAGAGLFPMPVEAVRWQRLI</sequence>
<evidence type="ECO:0000256" key="5">
    <source>
        <dbReference type="ARBA" id="ARBA00022989"/>
    </source>
</evidence>
<feature type="transmembrane region" description="Helical" evidence="7">
    <location>
        <begin position="289"/>
        <end position="309"/>
    </location>
</feature>
<reference evidence="8 9" key="1">
    <citation type="submission" date="2020-02" db="EMBL/GenBank/DDBJ databases">
        <title>Draft genome sequence of Limisphaera ngatamarikiensis NGM72.4T, a thermophilic Verrucomicrobia grouped in subdivision 3.</title>
        <authorList>
            <person name="Carere C.R."/>
            <person name="Steen J."/>
            <person name="Hugenholtz P."/>
            <person name="Stott M.B."/>
        </authorList>
    </citation>
    <scope>NUCLEOTIDE SEQUENCE [LARGE SCALE GENOMIC DNA]</scope>
    <source>
        <strain evidence="8 9">NGM72.4</strain>
    </source>
</reference>
<evidence type="ECO:0000256" key="7">
    <source>
        <dbReference type="SAM" id="Phobius"/>
    </source>
</evidence>
<dbReference type="GO" id="GO:0005384">
    <property type="term" value="F:manganese ion transmembrane transporter activity"/>
    <property type="evidence" value="ECO:0007669"/>
    <property type="project" value="TreeGrafter"/>
</dbReference>
<dbReference type="Proteomes" id="UP000477311">
    <property type="component" value="Unassembled WGS sequence"/>
</dbReference>
<keyword evidence="9" id="KW-1185">Reference proteome</keyword>
<feature type="transmembrane region" description="Helical" evidence="7">
    <location>
        <begin position="411"/>
        <end position="429"/>
    </location>
</feature>
<dbReference type="GO" id="GO:0015293">
    <property type="term" value="F:symporter activity"/>
    <property type="evidence" value="ECO:0007669"/>
    <property type="project" value="UniProtKB-KW"/>
</dbReference>
<name>A0A6M1RZH0_9BACT</name>
<organism evidence="8 9">
    <name type="scientific">Limisphaera ngatamarikiensis</name>
    <dbReference type="NCBI Taxonomy" id="1324935"/>
    <lineage>
        <taxon>Bacteria</taxon>
        <taxon>Pseudomonadati</taxon>
        <taxon>Verrucomicrobiota</taxon>
        <taxon>Verrucomicrobiia</taxon>
        <taxon>Limisphaerales</taxon>
        <taxon>Limisphaeraceae</taxon>
        <taxon>Limisphaera</taxon>
    </lineage>
</organism>
<dbReference type="PANTHER" id="PTHR11706:SF33">
    <property type="entry name" value="NATURAL RESISTANCE-ASSOCIATED MACROPHAGE PROTEIN 2"/>
    <property type="match status" value="1"/>
</dbReference>
<dbReference type="PANTHER" id="PTHR11706">
    <property type="entry name" value="SOLUTE CARRIER PROTEIN FAMILY 11 MEMBER"/>
    <property type="match status" value="1"/>
</dbReference>
<evidence type="ECO:0000256" key="2">
    <source>
        <dbReference type="ARBA" id="ARBA00022448"/>
    </source>
</evidence>
<dbReference type="EMBL" id="JAAKYA010000022">
    <property type="protein sequence ID" value="NGO38530.1"/>
    <property type="molecule type" value="Genomic_DNA"/>
</dbReference>
<feature type="transmembrane region" description="Helical" evidence="7">
    <location>
        <begin position="173"/>
        <end position="194"/>
    </location>
</feature>
<evidence type="ECO:0000313" key="8">
    <source>
        <dbReference type="EMBL" id="NGO38530.1"/>
    </source>
</evidence>
<keyword evidence="2" id="KW-0813">Transport</keyword>
<evidence type="ECO:0000256" key="6">
    <source>
        <dbReference type="ARBA" id="ARBA00023136"/>
    </source>
</evidence>
<feature type="transmembrane region" description="Helical" evidence="7">
    <location>
        <begin position="206"/>
        <end position="228"/>
    </location>
</feature>
<proteinExistence type="predicted"/>
<feature type="transmembrane region" description="Helical" evidence="7">
    <location>
        <begin position="52"/>
        <end position="74"/>
    </location>
</feature>
<evidence type="ECO:0000256" key="3">
    <source>
        <dbReference type="ARBA" id="ARBA00022692"/>
    </source>
</evidence>
<keyword evidence="5 7" id="KW-1133">Transmembrane helix</keyword>
<feature type="transmembrane region" description="Helical" evidence="7">
    <location>
        <begin position="383"/>
        <end position="405"/>
    </location>
</feature>
<comment type="subcellular location">
    <subcellularLocation>
        <location evidence="1">Membrane</location>
        <topology evidence="1">Multi-pass membrane protein</topology>
    </subcellularLocation>
</comment>
<keyword evidence="3 7" id="KW-0812">Transmembrane</keyword>
<evidence type="ECO:0000256" key="4">
    <source>
        <dbReference type="ARBA" id="ARBA00022847"/>
    </source>
</evidence>
<feature type="transmembrane region" description="Helical" evidence="7">
    <location>
        <begin position="445"/>
        <end position="464"/>
    </location>
</feature>
<keyword evidence="6 7" id="KW-0472">Membrane</keyword>
<dbReference type="InterPro" id="IPR001046">
    <property type="entry name" value="NRAMP_fam"/>
</dbReference>
<dbReference type="GO" id="GO:0005886">
    <property type="term" value="C:plasma membrane"/>
    <property type="evidence" value="ECO:0007669"/>
    <property type="project" value="TreeGrafter"/>
</dbReference>
<feature type="transmembrane region" description="Helical" evidence="7">
    <location>
        <begin position="115"/>
        <end position="136"/>
    </location>
</feature>
<comment type="caution">
    <text evidence="8">The sequence shown here is derived from an EMBL/GenBank/DDBJ whole genome shotgun (WGS) entry which is preliminary data.</text>
</comment>
<feature type="transmembrane region" description="Helical" evidence="7">
    <location>
        <begin position="80"/>
        <end position="103"/>
    </location>
</feature>
<keyword evidence="4" id="KW-0769">Symport</keyword>
<protein>
    <submittedName>
        <fullName evidence="8">Divalent metal cation transporter</fullName>
    </submittedName>
</protein>
<dbReference type="GO" id="GO:0015086">
    <property type="term" value="F:cadmium ion transmembrane transporter activity"/>
    <property type="evidence" value="ECO:0007669"/>
    <property type="project" value="TreeGrafter"/>
</dbReference>
<dbReference type="RefSeq" id="WP_165106053.1">
    <property type="nucleotide sequence ID" value="NZ_JAAKYA010000022.1"/>
</dbReference>
<accession>A0A6M1RZH0</accession>
<dbReference type="GO" id="GO:0034755">
    <property type="term" value="P:iron ion transmembrane transport"/>
    <property type="evidence" value="ECO:0007669"/>
    <property type="project" value="TreeGrafter"/>
</dbReference>
<feature type="transmembrane region" description="Helical" evidence="7">
    <location>
        <begin position="349"/>
        <end position="371"/>
    </location>
</feature>